<protein>
    <submittedName>
        <fullName evidence="3">Uncharacterized protein</fullName>
    </submittedName>
</protein>
<evidence type="ECO:0000313" key="4">
    <source>
        <dbReference type="EMBL" id="HHN52186.1"/>
    </source>
</evidence>
<gene>
    <name evidence="4" type="ORF">ENM30_02610</name>
    <name evidence="3" type="ORF">ENT82_02635</name>
    <name evidence="2" type="ORF">ENU43_08530</name>
</gene>
<accession>A0A7C4I7H5</accession>
<dbReference type="EMBL" id="DTCM01000106">
    <property type="protein sequence ID" value="HGL41690.1"/>
    <property type="molecule type" value="Genomic_DNA"/>
</dbReference>
<feature type="transmembrane region" description="Helical" evidence="1">
    <location>
        <begin position="63"/>
        <end position="82"/>
    </location>
</feature>
<keyword evidence="1" id="KW-0812">Transmembrane</keyword>
<keyword evidence="1" id="KW-1133">Transmembrane helix</keyword>
<proteinExistence type="predicted"/>
<sequence length="92" mass="10078">MNIRLTVFAVAWSIAATAALTIGQLYEWPDNVHIRYGIPLTYAVHTVVTIMGAADHWTVDTNILAFDLAIWMAGLVAGVALLSRQKTRDGHT</sequence>
<comment type="caution">
    <text evidence="3">The sequence shown here is derived from an EMBL/GenBank/DDBJ whole genome shotgun (WGS) entry which is preliminary data.</text>
</comment>
<evidence type="ECO:0000313" key="3">
    <source>
        <dbReference type="EMBL" id="HGN90012.1"/>
    </source>
</evidence>
<dbReference type="AlphaFoldDB" id="A0A7C4I7H5"/>
<name>A0A7C4I7H5_CALS0</name>
<keyword evidence="1" id="KW-0472">Membrane</keyword>
<dbReference type="EMBL" id="DRXG01000054">
    <property type="protein sequence ID" value="HHN52186.1"/>
    <property type="molecule type" value="Genomic_DNA"/>
</dbReference>
<reference evidence="3" key="1">
    <citation type="journal article" date="2020" name="mSystems">
        <title>Genome- and Community-Level Interaction Insights into Carbon Utilization and Element Cycling Functions of Hydrothermarchaeota in Hydrothermal Sediment.</title>
        <authorList>
            <person name="Zhou Z."/>
            <person name="Liu Y."/>
            <person name="Xu W."/>
            <person name="Pan J."/>
            <person name="Luo Z.H."/>
            <person name="Li M."/>
        </authorList>
    </citation>
    <scope>NUCLEOTIDE SEQUENCE [LARGE SCALE GENOMIC DNA]</scope>
    <source>
        <strain evidence="4">SpSt-1073</strain>
        <strain evidence="3">SpSt-613</strain>
        <strain evidence="2">SpSt-669</strain>
    </source>
</reference>
<evidence type="ECO:0000313" key="2">
    <source>
        <dbReference type="EMBL" id="HGL41690.1"/>
    </source>
</evidence>
<dbReference type="EMBL" id="DTAD01000024">
    <property type="protein sequence ID" value="HGN90012.1"/>
    <property type="molecule type" value="Genomic_DNA"/>
</dbReference>
<organism evidence="3">
    <name type="scientific">Caldiarchaeum subterraneum</name>
    <dbReference type="NCBI Taxonomy" id="311458"/>
    <lineage>
        <taxon>Archaea</taxon>
        <taxon>Nitrososphaerota</taxon>
        <taxon>Candidatus Caldarchaeales</taxon>
        <taxon>Candidatus Caldarchaeaceae</taxon>
        <taxon>Candidatus Caldarchaeum</taxon>
    </lineage>
</organism>
<evidence type="ECO:0000256" key="1">
    <source>
        <dbReference type="SAM" id="Phobius"/>
    </source>
</evidence>